<dbReference type="Gene3D" id="3.50.50.60">
    <property type="entry name" value="FAD/NAD(P)-binding domain"/>
    <property type="match status" value="2"/>
</dbReference>
<dbReference type="AlphaFoldDB" id="A0A1V2H829"/>
<comment type="caution">
    <text evidence="7">The sequence shown here is derived from an EMBL/GenBank/DDBJ whole genome shotgun (WGS) entry which is preliminary data.</text>
</comment>
<keyword evidence="3" id="KW-0285">Flavoprotein</keyword>
<dbReference type="GO" id="GO:0016614">
    <property type="term" value="F:oxidoreductase activity, acting on CH-OH group of donors"/>
    <property type="evidence" value="ECO:0007669"/>
    <property type="project" value="InterPro"/>
</dbReference>
<evidence type="ECO:0000256" key="1">
    <source>
        <dbReference type="ARBA" id="ARBA00001974"/>
    </source>
</evidence>
<dbReference type="SUPFAM" id="SSF51905">
    <property type="entry name" value="FAD/NAD(P)-binding domain"/>
    <property type="match status" value="1"/>
</dbReference>
<dbReference type="EMBL" id="MLCO01000007">
    <property type="protein sequence ID" value="ONG58947.1"/>
    <property type="molecule type" value="Genomic_DNA"/>
</dbReference>
<sequence>MIIDARTLPQGQELQADLCIVGGGAAGLTVAQSLLGSGLSVIVLEAGGRRFEPAAQDGLQGEVAEGSPHPTPDLYRRRMLGGATSIWGGRCVPLDPIDLERRAWVENSGWPIGWQELQRHYPAAMAACDAGSWGPTVAEALGEAAPPSIAGFAHPDILSDGLERFSRPTDFGRAAHDRLAAAPEVRLLLHAQALKLVAPRGPVDSLEAASAPGRRFTIRARRYVLAGGGLEVPRLLMASDTSRRGGLGNEGGALGRFYMCHVENTLGLLRFDPVKRPVALHFETTSEGIYVRRRFAVAPEAQRREGLMNTIFRLHYPLIADPSHGSGVLSAMYLVKDLIIPEYRRKLAAVERAERGRMTRDAGFWARHLGNLLRDAPGVAHFGQDWIRRRILASRKLPFVVMPSRAGAYPLDINAEQVPDADNRVTLTDRLDAHGMPRLAVDWRLKRADIDSLTRSLLLIQDAFAQSGCATLELDRATLEQAVAASTPVGGHHIGTTRMAASARDGVVDADCAVHGTPNLFVASASVFPSCGHANPTLTVVALALRLAAHLRATAAAPAEQGLTEAAA</sequence>
<evidence type="ECO:0000256" key="5">
    <source>
        <dbReference type="ARBA" id="ARBA00023002"/>
    </source>
</evidence>
<organism evidence="7 8">
    <name type="scientific">Teichococcus deserti</name>
    <dbReference type="NCBI Taxonomy" id="1817963"/>
    <lineage>
        <taxon>Bacteria</taxon>
        <taxon>Pseudomonadati</taxon>
        <taxon>Pseudomonadota</taxon>
        <taxon>Alphaproteobacteria</taxon>
        <taxon>Acetobacterales</taxon>
        <taxon>Roseomonadaceae</taxon>
        <taxon>Roseomonas</taxon>
    </lineage>
</organism>
<name>A0A1V2H829_9PROT</name>
<evidence type="ECO:0000313" key="7">
    <source>
        <dbReference type="EMBL" id="ONG58947.1"/>
    </source>
</evidence>
<keyword evidence="8" id="KW-1185">Reference proteome</keyword>
<feature type="domain" description="Glucose-methanol-choline oxidoreductase C-terminal" evidence="6">
    <location>
        <begin position="419"/>
        <end position="544"/>
    </location>
</feature>
<dbReference type="OrthoDB" id="9798604at2"/>
<dbReference type="InterPro" id="IPR007867">
    <property type="entry name" value="GMC_OxRtase_C"/>
</dbReference>
<dbReference type="InterPro" id="IPR036188">
    <property type="entry name" value="FAD/NAD-bd_sf"/>
</dbReference>
<proteinExistence type="inferred from homology"/>
<evidence type="ECO:0000259" key="6">
    <source>
        <dbReference type="Pfam" id="PF05199"/>
    </source>
</evidence>
<evidence type="ECO:0000256" key="4">
    <source>
        <dbReference type="ARBA" id="ARBA00022827"/>
    </source>
</evidence>
<evidence type="ECO:0000256" key="2">
    <source>
        <dbReference type="ARBA" id="ARBA00010790"/>
    </source>
</evidence>
<dbReference type="InterPro" id="IPR051473">
    <property type="entry name" value="P2Ox-like"/>
</dbReference>
<comment type="similarity">
    <text evidence="2">Belongs to the GMC oxidoreductase family.</text>
</comment>
<protein>
    <recommendedName>
        <fullName evidence="6">Glucose-methanol-choline oxidoreductase C-terminal domain-containing protein</fullName>
    </recommendedName>
</protein>
<keyword evidence="5" id="KW-0560">Oxidoreductase</keyword>
<dbReference type="Proteomes" id="UP000188879">
    <property type="component" value="Unassembled WGS sequence"/>
</dbReference>
<evidence type="ECO:0000256" key="3">
    <source>
        <dbReference type="ARBA" id="ARBA00022630"/>
    </source>
</evidence>
<keyword evidence="4" id="KW-0274">FAD</keyword>
<dbReference type="RefSeq" id="WP_076955535.1">
    <property type="nucleotide sequence ID" value="NZ_MLCO01000007.1"/>
</dbReference>
<gene>
    <name evidence="7" type="ORF">BKE38_01115</name>
</gene>
<comment type="cofactor">
    <cofactor evidence="1">
        <name>FAD</name>
        <dbReference type="ChEBI" id="CHEBI:57692"/>
    </cofactor>
</comment>
<accession>A0A1V2H829</accession>
<reference evidence="7 8" key="1">
    <citation type="submission" date="2016-10" db="EMBL/GenBank/DDBJ databases">
        <title>Draft Genome sequence of Roseomonas sp. strain M3.</title>
        <authorList>
            <person name="Subhash Y."/>
            <person name="Lee S."/>
        </authorList>
    </citation>
    <scope>NUCLEOTIDE SEQUENCE [LARGE SCALE GENOMIC DNA]</scope>
    <source>
        <strain evidence="7 8">M3</strain>
    </source>
</reference>
<dbReference type="Pfam" id="PF05199">
    <property type="entry name" value="GMC_oxred_C"/>
    <property type="match status" value="1"/>
</dbReference>
<dbReference type="PANTHER" id="PTHR42784:SF1">
    <property type="entry name" value="PYRANOSE 2-OXIDASE"/>
    <property type="match status" value="1"/>
</dbReference>
<dbReference type="PANTHER" id="PTHR42784">
    <property type="entry name" value="PYRANOSE 2-OXIDASE"/>
    <property type="match status" value="1"/>
</dbReference>
<evidence type="ECO:0000313" key="8">
    <source>
        <dbReference type="Proteomes" id="UP000188879"/>
    </source>
</evidence>